<dbReference type="RefSeq" id="XP_014678833.1">
    <property type="nucleotide sequence ID" value="XM_014823347.1"/>
</dbReference>
<feature type="transmembrane region" description="Helical" evidence="6">
    <location>
        <begin position="154"/>
        <end position="173"/>
    </location>
</feature>
<dbReference type="Gene3D" id="1.20.120.350">
    <property type="entry name" value="Voltage-gated potassium channels. Chain C"/>
    <property type="match status" value="1"/>
</dbReference>
<feature type="domain" description="Ion transport" evidence="7">
    <location>
        <begin position="130"/>
        <end position="287"/>
    </location>
</feature>
<feature type="domain" description="Ion transport" evidence="7">
    <location>
        <begin position="332"/>
        <end position="396"/>
    </location>
</feature>
<reference evidence="9" key="1">
    <citation type="submission" date="2025-08" db="UniProtKB">
        <authorList>
            <consortium name="RefSeq"/>
        </authorList>
    </citation>
    <scope>IDENTIFICATION</scope>
</reference>
<keyword evidence="3 6" id="KW-1133">Transmembrane helix</keyword>
<keyword evidence="4 6" id="KW-0472">Membrane</keyword>
<name>A0ABM1F312_PRICU</name>
<evidence type="ECO:0000313" key="9">
    <source>
        <dbReference type="RefSeq" id="XP_014678833.1"/>
    </source>
</evidence>
<evidence type="ECO:0000259" key="7">
    <source>
        <dbReference type="Pfam" id="PF00520"/>
    </source>
</evidence>
<keyword evidence="8" id="KW-1185">Reference proteome</keyword>
<feature type="transmembrane region" description="Helical" evidence="6">
    <location>
        <begin position="516"/>
        <end position="538"/>
    </location>
</feature>
<feature type="transmembrane region" description="Helical" evidence="6">
    <location>
        <begin position="361"/>
        <end position="382"/>
    </location>
</feature>
<feature type="transmembrane region" description="Helical" evidence="6">
    <location>
        <begin position="427"/>
        <end position="446"/>
    </location>
</feature>
<proteinExistence type="predicted"/>
<feature type="compositionally biased region" description="Basic and acidic residues" evidence="5">
    <location>
        <begin position="916"/>
        <end position="937"/>
    </location>
</feature>
<feature type="region of interest" description="Disordered" evidence="5">
    <location>
        <begin position="569"/>
        <end position="778"/>
    </location>
</feature>
<evidence type="ECO:0000313" key="8">
    <source>
        <dbReference type="Proteomes" id="UP000695022"/>
    </source>
</evidence>
<gene>
    <name evidence="9" type="primary">LOC106818657</name>
</gene>
<evidence type="ECO:0000256" key="6">
    <source>
        <dbReference type="SAM" id="Phobius"/>
    </source>
</evidence>
<feature type="region of interest" description="Disordered" evidence="5">
    <location>
        <begin position="900"/>
        <end position="969"/>
    </location>
</feature>
<evidence type="ECO:0000256" key="1">
    <source>
        <dbReference type="ARBA" id="ARBA00004141"/>
    </source>
</evidence>
<dbReference type="Gene3D" id="1.10.287.70">
    <property type="match status" value="2"/>
</dbReference>
<feature type="transmembrane region" description="Helical" evidence="6">
    <location>
        <begin position="334"/>
        <end position="355"/>
    </location>
</feature>
<organism evidence="8 9">
    <name type="scientific">Priapulus caudatus</name>
    <name type="common">Priapulid worm</name>
    <dbReference type="NCBI Taxonomy" id="37621"/>
    <lineage>
        <taxon>Eukaryota</taxon>
        <taxon>Metazoa</taxon>
        <taxon>Ecdysozoa</taxon>
        <taxon>Scalidophora</taxon>
        <taxon>Priapulida</taxon>
        <taxon>Priapulimorpha</taxon>
        <taxon>Priapulimorphida</taxon>
        <taxon>Priapulidae</taxon>
        <taxon>Priapulus</taxon>
    </lineage>
</organism>
<dbReference type="InterPro" id="IPR043203">
    <property type="entry name" value="VGCC_Ca_Na"/>
</dbReference>
<dbReference type="PANTHER" id="PTHR10037">
    <property type="entry name" value="VOLTAGE-GATED CATION CHANNEL CALCIUM AND SODIUM"/>
    <property type="match status" value="1"/>
</dbReference>
<feature type="compositionally biased region" description="Gly residues" evidence="5">
    <location>
        <begin position="727"/>
        <end position="740"/>
    </location>
</feature>
<evidence type="ECO:0000256" key="5">
    <source>
        <dbReference type="SAM" id="MobiDB-lite"/>
    </source>
</evidence>
<dbReference type="PANTHER" id="PTHR10037:SF230">
    <property type="entry name" value="CA[2+]-CHANNEL PROTEIN ALPHA[[1]] SUBUNIT T, ISOFORM F"/>
    <property type="match status" value="1"/>
</dbReference>
<evidence type="ECO:0000256" key="3">
    <source>
        <dbReference type="ARBA" id="ARBA00022989"/>
    </source>
</evidence>
<protein>
    <submittedName>
        <fullName evidence="9">Voltage-dependent T-type calcium channel subunit alpha-1H-like</fullName>
    </submittedName>
</protein>
<dbReference type="Pfam" id="PF00520">
    <property type="entry name" value="Ion_trans"/>
    <property type="match status" value="3"/>
</dbReference>
<dbReference type="Proteomes" id="UP000695022">
    <property type="component" value="Unplaced"/>
</dbReference>
<evidence type="ECO:0000256" key="2">
    <source>
        <dbReference type="ARBA" id="ARBA00022692"/>
    </source>
</evidence>
<sequence length="969" mass="107436">MMKCNRVMPDLVPQLSIVDCQGDGYRADSLDDDEGGSYNSEEEEIIIECAGRFTNVHRDSRMCTVILECARRLLNVYGDYRMCMEIIEDAQRLSKECCNCIYPPWMPELPRWVRNRKDHALFLLDEEHLVISRAPGLKLVVQTLLSSLRPIGNIVLICCTFFIIFGILGVQLFKGKFFYCDGPDVQHVRNKTQCQQDSRNEWQNQKYNFDNLGQALMALFVLSSKDGWVQIMYTGIDAVGIDQQPIENFDEWRLLYFISFLLLVGFFVLNMFVGVVVENFHKCRATQEREERALREAKRQRKLEKRRKKLKEPPYYINFSPARFFIHNICTSKYFDLAIAAVIGLNVITMAMEFYMMPDQLVYALKIFNYFFTSVFILESIVKSVALGVRRYFSDSHYALLKLLKMAKGIRALLDTVMQALPQVGNLGLLFFLLFFIFAALGVELFGRLECSDEHPCEGLSDHAHFKEFGMAFLTLFRVATGDNWNGIMKDTLRDGCNAESNCTVNCCVSPFIAPIYFVIFVLMAQFVLVNVVVAVLMKHLEESHKHMDDDAELEAEIKAELEDLRREELRREASREQESSAGDSNNRDNGENGSCHDNGAQGNNDEDAKDDKRRRSVERQSSLPSGFTYCVRPPSPYPQHKVLPEEAEESASPSDIYLEENELSLATSSQCTPVLHRDPADSDAPSGAPTDTDSAGGATVDSEPTADGHASLADVTSCGHSNSSGGSSGGSGGGGGGGSVTPSPQRKHPHNVSKRSLPDRLRVPRSAARPHRSVPNVYDYSNYLDASLVRALQQARRSAGRDGKTDARTTVSPSGVDVLRGDTLRMDADQTESTSRRGAPCAVAPTPAVLAETAHRGAALAAANRNDQSCDSGADAQKTVPTDTLPGVCVKPLSAGKYVLSGDEHPTAPPGRVGNHVDSRHNCKPKRDDTSRHCDNDSESIAPDDATGLHDSLPAGQMAPQSMREGVL</sequence>
<feature type="compositionally biased region" description="Basic and acidic residues" evidence="5">
    <location>
        <begin position="569"/>
        <end position="579"/>
    </location>
</feature>
<dbReference type="SUPFAM" id="SSF81324">
    <property type="entry name" value="Voltage-gated potassium channels"/>
    <property type="match status" value="2"/>
</dbReference>
<keyword evidence="2 6" id="KW-0812">Transmembrane</keyword>
<dbReference type="InterPro" id="IPR027359">
    <property type="entry name" value="Volt_channel_dom_sf"/>
</dbReference>
<dbReference type="GeneID" id="106818657"/>
<feature type="region of interest" description="Disordered" evidence="5">
    <location>
        <begin position="797"/>
        <end position="818"/>
    </location>
</feature>
<comment type="subcellular location">
    <subcellularLocation>
        <location evidence="1">Membrane</location>
        <topology evidence="1">Multi-pass membrane protein</topology>
    </subcellularLocation>
</comment>
<accession>A0ABM1F312</accession>
<dbReference type="InterPro" id="IPR005821">
    <property type="entry name" value="Ion_trans_dom"/>
</dbReference>
<feature type="domain" description="Ion transport" evidence="7">
    <location>
        <begin position="400"/>
        <end position="546"/>
    </location>
</feature>
<feature type="transmembrane region" description="Helical" evidence="6">
    <location>
        <begin position="254"/>
        <end position="277"/>
    </location>
</feature>
<evidence type="ECO:0000256" key="4">
    <source>
        <dbReference type="ARBA" id="ARBA00023136"/>
    </source>
</evidence>